<dbReference type="KEGG" id="ehx:EMIHUDRAFT_434032"/>
<dbReference type="GeneID" id="17270121"/>
<dbReference type="RefSeq" id="XP_005777003.1">
    <property type="nucleotide sequence ID" value="XM_005776946.1"/>
</dbReference>
<reference evidence="2" key="2">
    <citation type="submission" date="2024-10" db="UniProtKB">
        <authorList>
            <consortium name="EnsemblProtists"/>
        </authorList>
    </citation>
    <scope>IDENTIFICATION</scope>
</reference>
<proteinExistence type="predicted"/>
<dbReference type="EnsemblProtists" id="EOD33119">
    <property type="protein sequence ID" value="EOD33119"/>
    <property type="gene ID" value="EMIHUDRAFT_434032"/>
</dbReference>
<reference evidence="3" key="1">
    <citation type="journal article" date="2013" name="Nature">
        <title>Pan genome of the phytoplankton Emiliania underpins its global distribution.</title>
        <authorList>
            <person name="Read B.A."/>
            <person name="Kegel J."/>
            <person name="Klute M.J."/>
            <person name="Kuo A."/>
            <person name="Lefebvre S.C."/>
            <person name="Maumus F."/>
            <person name="Mayer C."/>
            <person name="Miller J."/>
            <person name="Monier A."/>
            <person name="Salamov A."/>
            <person name="Young J."/>
            <person name="Aguilar M."/>
            <person name="Claverie J.M."/>
            <person name="Frickenhaus S."/>
            <person name="Gonzalez K."/>
            <person name="Herman E.K."/>
            <person name="Lin Y.C."/>
            <person name="Napier J."/>
            <person name="Ogata H."/>
            <person name="Sarno A.F."/>
            <person name="Shmutz J."/>
            <person name="Schroeder D."/>
            <person name="de Vargas C."/>
            <person name="Verret F."/>
            <person name="von Dassow P."/>
            <person name="Valentin K."/>
            <person name="Van de Peer Y."/>
            <person name="Wheeler G."/>
            <person name="Dacks J.B."/>
            <person name="Delwiche C.F."/>
            <person name="Dyhrman S.T."/>
            <person name="Glockner G."/>
            <person name="John U."/>
            <person name="Richards T."/>
            <person name="Worden A.Z."/>
            <person name="Zhang X."/>
            <person name="Grigoriev I.V."/>
            <person name="Allen A.E."/>
            <person name="Bidle K."/>
            <person name="Borodovsky M."/>
            <person name="Bowler C."/>
            <person name="Brownlee C."/>
            <person name="Cock J.M."/>
            <person name="Elias M."/>
            <person name="Gladyshev V.N."/>
            <person name="Groth M."/>
            <person name="Guda C."/>
            <person name="Hadaegh A."/>
            <person name="Iglesias-Rodriguez M.D."/>
            <person name="Jenkins J."/>
            <person name="Jones B.M."/>
            <person name="Lawson T."/>
            <person name="Leese F."/>
            <person name="Lindquist E."/>
            <person name="Lobanov A."/>
            <person name="Lomsadze A."/>
            <person name="Malik S.B."/>
            <person name="Marsh M.E."/>
            <person name="Mackinder L."/>
            <person name="Mock T."/>
            <person name="Mueller-Roeber B."/>
            <person name="Pagarete A."/>
            <person name="Parker M."/>
            <person name="Probert I."/>
            <person name="Quesneville H."/>
            <person name="Raines C."/>
            <person name="Rensing S.A."/>
            <person name="Riano-Pachon D.M."/>
            <person name="Richier S."/>
            <person name="Rokitta S."/>
            <person name="Shiraiwa Y."/>
            <person name="Soanes D.M."/>
            <person name="van der Giezen M."/>
            <person name="Wahlund T.M."/>
            <person name="Williams B."/>
            <person name="Wilson W."/>
            <person name="Wolfe G."/>
            <person name="Wurch L.L."/>
        </authorList>
    </citation>
    <scope>NUCLEOTIDE SEQUENCE</scope>
</reference>
<evidence type="ECO:0000313" key="3">
    <source>
        <dbReference type="Proteomes" id="UP000013827"/>
    </source>
</evidence>
<dbReference type="EnsemblProtists" id="EOD24574">
    <property type="protein sequence ID" value="EOD24574"/>
    <property type="gene ID" value="EMIHUDRAFT_435379"/>
</dbReference>
<evidence type="ECO:0008006" key="4">
    <source>
        <dbReference type="Google" id="ProtNLM"/>
    </source>
</evidence>
<protein>
    <recommendedName>
        <fullName evidence="4">GIY-YIG domain-containing protein</fullName>
    </recommendedName>
</protein>
<keyword evidence="3" id="KW-1185">Reference proteome</keyword>
<dbReference type="Proteomes" id="UP000013827">
    <property type="component" value="Unassembled WGS sequence"/>
</dbReference>
<dbReference type="PaxDb" id="2903-EOD13211"/>
<feature type="region of interest" description="Disordered" evidence="1">
    <location>
        <begin position="1"/>
        <end position="22"/>
    </location>
</feature>
<evidence type="ECO:0000256" key="1">
    <source>
        <dbReference type="SAM" id="MobiDB-lite"/>
    </source>
</evidence>
<dbReference type="RefSeq" id="XP_005765640.1">
    <property type="nucleotide sequence ID" value="XM_005765583.1"/>
</dbReference>
<name>A0A0D3IPM6_EMIH1</name>
<sequence>MAPRCNQVDASQGPSHMGPAGEAPAVVTEAQGWRLHLSSRSSTGYAGVRKQEQASGSRGCRLPWASGRFAAYHTVDGRRVYIGSSTRRWRRRWHARAEGSVDGQVAARRARGALDWETTSLWGLDPVLMIVHD</sequence>
<dbReference type="KEGG" id="ehx:EMIHUDRAFT_437213"/>
<dbReference type="AlphaFoldDB" id="A0A0D3IPM6"/>
<dbReference type="EnsemblProtists" id="EOD13211">
    <property type="protein sequence ID" value="EOD13211"/>
    <property type="gene ID" value="EMIHUDRAFT_437213"/>
</dbReference>
<dbReference type="RefSeq" id="XP_005785548.1">
    <property type="nucleotide sequence ID" value="XM_005785491.1"/>
</dbReference>
<dbReference type="GeneID" id="17259347"/>
<organism evidence="2 3">
    <name type="scientific">Emiliania huxleyi (strain CCMP1516)</name>
    <dbReference type="NCBI Taxonomy" id="280463"/>
    <lineage>
        <taxon>Eukaryota</taxon>
        <taxon>Haptista</taxon>
        <taxon>Haptophyta</taxon>
        <taxon>Prymnesiophyceae</taxon>
        <taxon>Isochrysidales</taxon>
        <taxon>Noelaerhabdaceae</taxon>
        <taxon>Emiliania</taxon>
    </lineage>
</organism>
<dbReference type="GeneID" id="17278390"/>
<dbReference type="KEGG" id="ehx:EMIHUDRAFT_435379"/>
<evidence type="ECO:0000313" key="2">
    <source>
        <dbReference type="EnsemblProtists" id="EOD13211"/>
    </source>
</evidence>
<accession>A0A0D3IPM6</accession>
<dbReference type="HOGENOM" id="CLU_2089359_0_0_1"/>